<dbReference type="STRING" id="1507870.A0A1V8TSD5"/>
<dbReference type="PANTHER" id="PTHR10039:SF5">
    <property type="entry name" value="NACHT DOMAIN-CONTAINING PROTEIN"/>
    <property type="match status" value="1"/>
</dbReference>
<name>A0A1V8TSD5_9PEZI</name>
<dbReference type="AlphaFoldDB" id="A0A1V8TSD5"/>
<protein>
    <recommendedName>
        <fullName evidence="3">Nephrocystin 3-like N-terminal domain-containing protein</fullName>
    </recommendedName>
</protein>
<accession>A0A1V8TSD5</accession>
<dbReference type="EMBL" id="NAJO01000002">
    <property type="protein sequence ID" value="OQO14234.1"/>
    <property type="molecule type" value="Genomic_DNA"/>
</dbReference>
<gene>
    <name evidence="4" type="ORF">B0A48_01110</name>
</gene>
<dbReference type="InParanoid" id="A0A1V8TSD5"/>
<evidence type="ECO:0000256" key="2">
    <source>
        <dbReference type="SAM" id="Coils"/>
    </source>
</evidence>
<dbReference type="Pfam" id="PF24883">
    <property type="entry name" value="NPHP3_N"/>
    <property type="match status" value="1"/>
</dbReference>
<organism evidence="4 5">
    <name type="scientific">Cryoendolithus antarcticus</name>
    <dbReference type="NCBI Taxonomy" id="1507870"/>
    <lineage>
        <taxon>Eukaryota</taxon>
        <taxon>Fungi</taxon>
        <taxon>Dikarya</taxon>
        <taxon>Ascomycota</taxon>
        <taxon>Pezizomycotina</taxon>
        <taxon>Dothideomycetes</taxon>
        <taxon>Dothideomycetidae</taxon>
        <taxon>Cladosporiales</taxon>
        <taxon>Cladosporiaceae</taxon>
        <taxon>Cryoendolithus</taxon>
    </lineage>
</organism>
<keyword evidence="1" id="KW-0677">Repeat</keyword>
<evidence type="ECO:0000313" key="5">
    <source>
        <dbReference type="Proteomes" id="UP000192596"/>
    </source>
</evidence>
<feature type="coiled-coil region" evidence="2">
    <location>
        <begin position="36"/>
        <end position="63"/>
    </location>
</feature>
<proteinExistence type="predicted"/>
<comment type="caution">
    <text evidence="4">The sequence shown here is derived from an EMBL/GenBank/DDBJ whole genome shotgun (WGS) entry which is preliminary data.</text>
</comment>
<keyword evidence="5" id="KW-1185">Reference proteome</keyword>
<feature type="domain" description="Nephrocystin 3-like N-terminal" evidence="3">
    <location>
        <begin position="278"/>
        <end position="334"/>
    </location>
</feature>
<evidence type="ECO:0000256" key="1">
    <source>
        <dbReference type="ARBA" id="ARBA00022737"/>
    </source>
</evidence>
<evidence type="ECO:0000259" key="3">
    <source>
        <dbReference type="Pfam" id="PF24883"/>
    </source>
</evidence>
<dbReference type="InterPro" id="IPR056884">
    <property type="entry name" value="NPHP3-like_N"/>
</dbReference>
<keyword evidence="2" id="KW-0175">Coiled coil</keyword>
<evidence type="ECO:0000313" key="4">
    <source>
        <dbReference type="EMBL" id="OQO14234.1"/>
    </source>
</evidence>
<reference evidence="5" key="1">
    <citation type="submission" date="2017-03" db="EMBL/GenBank/DDBJ databases">
        <title>Genomes of endolithic fungi from Antarctica.</title>
        <authorList>
            <person name="Coleine C."/>
            <person name="Masonjones S."/>
            <person name="Stajich J.E."/>
        </authorList>
    </citation>
    <scope>NUCLEOTIDE SEQUENCE [LARGE SCALE GENOMIC DNA]</scope>
    <source>
        <strain evidence="5">CCFEE 5527</strain>
    </source>
</reference>
<dbReference type="PANTHER" id="PTHR10039">
    <property type="entry name" value="AMELOGENIN"/>
    <property type="match status" value="1"/>
</dbReference>
<sequence length="340" mass="37770">MAEALAVLGAAAASAQFLQYGVEALKLCKEIRDSGATDANRQLERYIEDLREIRKALQGVSANTASSRRIKDLGIRCDNAGDELLAVLQQVRGASVGRSSTFHELMRAMKGKRTIEKLTHRLQDYQTLLDQAMSADLRLKVHQIVDDAVARHTESTNLLSQMSASAAAQHDQLRTVIDQARTQTMKELSQLAIATVAGHDKIFTGTSAIRGDIASADAMHRRDRFLMSLGFEGMTSRAESITPAWSSTYEWIFDESYENRRGDVLHRMLTSESPARVTITQWLHSDESTYWISGKAGSGKSTLMGFVNDDLRFDAALRAWAGIEAYIRVTFFFWRAGSSL</sequence>
<dbReference type="Proteomes" id="UP000192596">
    <property type="component" value="Unassembled WGS sequence"/>
</dbReference>
<dbReference type="OrthoDB" id="443402at2759"/>